<gene>
    <name evidence="2" type="ORF">GSLYS_00004808001</name>
</gene>
<keyword evidence="3" id="KW-1185">Reference proteome</keyword>
<evidence type="ECO:0000256" key="1">
    <source>
        <dbReference type="SAM" id="SignalP"/>
    </source>
</evidence>
<dbReference type="EMBL" id="CAXITT010000073">
    <property type="protein sequence ID" value="CAL1530683.1"/>
    <property type="molecule type" value="Genomic_DNA"/>
</dbReference>
<keyword evidence="1" id="KW-0732">Signal</keyword>
<name>A0AAV2HB94_LYMST</name>
<dbReference type="AlphaFoldDB" id="A0AAV2HB94"/>
<organism evidence="2 3">
    <name type="scientific">Lymnaea stagnalis</name>
    <name type="common">Great pond snail</name>
    <name type="synonym">Helix stagnalis</name>
    <dbReference type="NCBI Taxonomy" id="6523"/>
    <lineage>
        <taxon>Eukaryota</taxon>
        <taxon>Metazoa</taxon>
        <taxon>Spiralia</taxon>
        <taxon>Lophotrochozoa</taxon>
        <taxon>Mollusca</taxon>
        <taxon>Gastropoda</taxon>
        <taxon>Heterobranchia</taxon>
        <taxon>Euthyneura</taxon>
        <taxon>Panpulmonata</taxon>
        <taxon>Hygrophila</taxon>
        <taxon>Lymnaeoidea</taxon>
        <taxon>Lymnaeidae</taxon>
        <taxon>Lymnaea</taxon>
    </lineage>
</organism>
<comment type="caution">
    <text evidence="2">The sequence shown here is derived from an EMBL/GenBank/DDBJ whole genome shotgun (WGS) entry which is preliminary data.</text>
</comment>
<accession>A0AAV2HB94</accession>
<protein>
    <submittedName>
        <fullName evidence="2">Uncharacterized protein</fullName>
    </submittedName>
</protein>
<feature type="chain" id="PRO_5044010606" evidence="1">
    <location>
        <begin position="17"/>
        <end position="108"/>
    </location>
</feature>
<evidence type="ECO:0000313" key="3">
    <source>
        <dbReference type="Proteomes" id="UP001497497"/>
    </source>
</evidence>
<evidence type="ECO:0000313" key="2">
    <source>
        <dbReference type="EMBL" id="CAL1530683.1"/>
    </source>
</evidence>
<sequence length="108" mass="11734">MLTIVLIALVASSVLGQLQCPQCSNAFDYTSCTGARTCHNSHDLCMLRIDVHLNNRVEYHCSNPNVCQDFAATPCDPIHGQTCYFCCTDLDSCKGQRTALFMGILAGG</sequence>
<reference evidence="2 3" key="1">
    <citation type="submission" date="2024-04" db="EMBL/GenBank/DDBJ databases">
        <authorList>
            <consortium name="Genoscope - CEA"/>
            <person name="William W."/>
        </authorList>
    </citation>
    <scope>NUCLEOTIDE SEQUENCE [LARGE SCALE GENOMIC DNA]</scope>
</reference>
<proteinExistence type="predicted"/>
<feature type="signal peptide" evidence="1">
    <location>
        <begin position="1"/>
        <end position="16"/>
    </location>
</feature>
<dbReference type="Proteomes" id="UP001497497">
    <property type="component" value="Unassembled WGS sequence"/>
</dbReference>